<feature type="region of interest" description="Disordered" evidence="4">
    <location>
        <begin position="139"/>
        <end position="215"/>
    </location>
</feature>
<dbReference type="InterPro" id="IPR002464">
    <property type="entry name" value="DNA/RNA_helicase_DEAH_CS"/>
</dbReference>
<dbReference type="RefSeq" id="XP_062654077.1">
    <property type="nucleotide sequence ID" value="XM_062806199.1"/>
</dbReference>
<dbReference type="Proteomes" id="UP001278766">
    <property type="component" value="Unassembled WGS sequence"/>
</dbReference>
<dbReference type="InterPro" id="IPR050628">
    <property type="entry name" value="SNF2_RAD54_helicase_TF"/>
</dbReference>
<dbReference type="GO" id="GO:0005634">
    <property type="term" value="C:nucleus"/>
    <property type="evidence" value="ECO:0007669"/>
    <property type="project" value="TreeGrafter"/>
</dbReference>
<evidence type="ECO:0000313" key="7">
    <source>
        <dbReference type="Proteomes" id="UP001278766"/>
    </source>
</evidence>
<dbReference type="AlphaFoldDB" id="A0AAE0H5Z1"/>
<dbReference type="InterPro" id="IPR027417">
    <property type="entry name" value="P-loop_NTPase"/>
</dbReference>
<accession>A0AAE0H5Z1</accession>
<dbReference type="InterPro" id="IPR038718">
    <property type="entry name" value="SNF2-like_sf"/>
</dbReference>
<keyword evidence="2 6" id="KW-0378">Hydrolase</keyword>
<proteinExistence type="predicted"/>
<evidence type="ECO:0000259" key="5">
    <source>
        <dbReference type="Pfam" id="PF00176"/>
    </source>
</evidence>
<dbReference type="Gene3D" id="3.40.50.300">
    <property type="entry name" value="P-loop containing nucleotide triphosphate hydrolases"/>
    <property type="match status" value="1"/>
</dbReference>
<keyword evidence="1" id="KW-0547">Nucleotide-binding</keyword>
<dbReference type="GO" id="GO:0006281">
    <property type="term" value="P:DNA repair"/>
    <property type="evidence" value="ECO:0007669"/>
    <property type="project" value="TreeGrafter"/>
</dbReference>
<protein>
    <submittedName>
        <fullName evidence="6">P-loop containing nucleoside triphosphate hydrolase protein</fullName>
    </submittedName>
</protein>
<feature type="domain" description="SNF2 N-terminal" evidence="5">
    <location>
        <begin position="478"/>
        <end position="738"/>
    </location>
</feature>
<dbReference type="GO" id="GO:0005524">
    <property type="term" value="F:ATP binding"/>
    <property type="evidence" value="ECO:0007669"/>
    <property type="project" value="UniProtKB-KW"/>
</dbReference>
<keyword evidence="3" id="KW-0067">ATP-binding</keyword>
<feature type="region of interest" description="Disordered" evidence="4">
    <location>
        <begin position="611"/>
        <end position="634"/>
    </location>
</feature>
<evidence type="ECO:0000256" key="2">
    <source>
        <dbReference type="ARBA" id="ARBA00022801"/>
    </source>
</evidence>
<dbReference type="PANTHER" id="PTHR45626">
    <property type="entry name" value="TRANSCRIPTION TERMINATION FACTOR 2-RELATED"/>
    <property type="match status" value="1"/>
</dbReference>
<evidence type="ECO:0000313" key="6">
    <source>
        <dbReference type="EMBL" id="KAK3290563.1"/>
    </source>
</evidence>
<keyword evidence="7" id="KW-1185">Reference proteome</keyword>
<dbReference type="SUPFAM" id="SSF52540">
    <property type="entry name" value="P-loop containing nucleoside triphosphate hydrolases"/>
    <property type="match status" value="2"/>
</dbReference>
<dbReference type="InterPro" id="IPR000330">
    <property type="entry name" value="SNF2_N"/>
</dbReference>
<dbReference type="GeneID" id="87843147"/>
<evidence type="ECO:0000256" key="4">
    <source>
        <dbReference type="SAM" id="MobiDB-lite"/>
    </source>
</evidence>
<dbReference type="GO" id="GO:0016787">
    <property type="term" value="F:hydrolase activity"/>
    <property type="evidence" value="ECO:0007669"/>
    <property type="project" value="UniProtKB-KW"/>
</dbReference>
<gene>
    <name evidence="6" type="ORF">B0H64DRAFT_436437</name>
</gene>
<feature type="compositionally biased region" description="Basic and acidic residues" evidence="4">
    <location>
        <begin position="99"/>
        <end position="108"/>
    </location>
</feature>
<dbReference type="PROSITE" id="PS00690">
    <property type="entry name" value="DEAH_ATP_HELICASE"/>
    <property type="match status" value="1"/>
</dbReference>
<evidence type="ECO:0000256" key="3">
    <source>
        <dbReference type="ARBA" id="ARBA00022840"/>
    </source>
</evidence>
<dbReference type="GO" id="GO:0008094">
    <property type="term" value="F:ATP-dependent activity, acting on DNA"/>
    <property type="evidence" value="ECO:0007669"/>
    <property type="project" value="TreeGrafter"/>
</dbReference>
<evidence type="ECO:0000256" key="1">
    <source>
        <dbReference type="ARBA" id="ARBA00022741"/>
    </source>
</evidence>
<dbReference type="Gene3D" id="3.40.50.10810">
    <property type="entry name" value="Tandem AAA-ATPase domain"/>
    <property type="match status" value="2"/>
</dbReference>
<comment type="caution">
    <text evidence="6">The sequence shown here is derived from an EMBL/GenBank/DDBJ whole genome shotgun (WGS) entry which is preliminary data.</text>
</comment>
<dbReference type="Pfam" id="PF00176">
    <property type="entry name" value="SNF2-rel_dom"/>
    <property type="match status" value="1"/>
</dbReference>
<feature type="region of interest" description="Disordered" evidence="4">
    <location>
        <begin position="97"/>
        <end position="127"/>
    </location>
</feature>
<reference evidence="6" key="1">
    <citation type="journal article" date="2023" name="Mol. Phylogenet. Evol.">
        <title>Genome-scale phylogeny and comparative genomics of the fungal order Sordariales.</title>
        <authorList>
            <person name="Hensen N."/>
            <person name="Bonometti L."/>
            <person name="Westerberg I."/>
            <person name="Brannstrom I.O."/>
            <person name="Guillou S."/>
            <person name="Cros-Aarteil S."/>
            <person name="Calhoun S."/>
            <person name="Haridas S."/>
            <person name="Kuo A."/>
            <person name="Mondo S."/>
            <person name="Pangilinan J."/>
            <person name="Riley R."/>
            <person name="LaButti K."/>
            <person name="Andreopoulos B."/>
            <person name="Lipzen A."/>
            <person name="Chen C."/>
            <person name="Yan M."/>
            <person name="Daum C."/>
            <person name="Ng V."/>
            <person name="Clum A."/>
            <person name="Steindorff A."/>
            <person name="Ohm R.A."/>
            <person name="Martin F."/>
            <person name="Silar P."/>
            <person name="Natvig D.O."/>
            <person name="Lalanne C."/>
            <person name="Gautier V."/>
            <person name="Ament-Velasquez S.L."/>
            <person name="Kruys A."/>
            <person name="Hutchinson M.I."/>
            <person name="Powell A.J."/>
            <person name="Barry K."/>
            <person name="Miller A.N."/>
            <person name="Grigoriev I.V."/>
            <person name="Debuchy R."/>
            <person name="Gladieux P."/>
            <person name="Hiltunen Thoren M."/>
            <person name="Johannesson H."/>
        </authorList>
    </citation>
    <scope>NUCLEOTIDE SEQUENCE</scope>
    <source>
        <strain evidence="6">CBS 168.71</strain>
    </source>
</reference>
<sequence length="1135" mass="125254">MVKRLASEKGYFREMFLGSHASSIPHQTIPQLVTPSSFSLTYAAPLHRRPSVLLDLLSSPSELSNLPLAASSQIQCTVGSRGQQLVPILCRSGEFDSTTSEHIREPRARLPPQFPNSDERDQEPSPSRIQKIAAAEMDVRYTDPSSQRRGGAQLQPPISAVVETTTSSTRSSKRAGENHSQHNTPKRHRSGVPEPGPNPTPHTPSDTTRSPASALPGSACAQVLVCKSTPRSYPPSLDTILVRVSAFDPPRECPVDALSAIVRGHDITRPLDDPARYRLEGLYVSPADADRRTSFALIPDEREWRLFLTQLKTSGVPLDPNRYYNPTLPVSIRIWALPSAQTPQDVIAPVSPSVEVVDLLTDDELDPYPRDRDATNVLSCSEPDLVESDVVESDVVESDVVESDVVEPEDGEAFEPGPIDPSIVEAVRRDMCKFFGIDPSDVLKPGFTHTPPGMKKGLRFHQLWAFFWVFASKAARGIATALLADEMGLGKTVMSLAVAVLSHRLRAQADHVSQHPDQHLAADDERTKCPSGTYTHGFQCPCEAGSWSARIAADLSHGPTVVFGSKLILRSWAYEFSKFVDASPDDGMILLTLPDDPAPVRSLIADIDIAKLPRGPPTSSKKPGLQDEGARLKPKPGQSRYILLVPNTSAVKSIDSTFAVPADRRRPPTVVQFAVQPGRIIVDEAHCIKGETTMLWDRIRRWQWRARSPTYLLALTGTPMTRDPADFERLLEHLNHPGAGWSSPLRPPTMSTLQALKRLTSHYNKTLARGLGAAAAGSESESDQQQQQVFLSNLSALVLTFTLRRRRDDIFAGAPLSTVPMVPFNVVDCPPPPQFAACIENIFSSTKDEVQALLDERHARWEELPEHRRRTEPTLELLVRQISAGAPNTSSSFRLLRLCATFPALARLHRQAPYCDWSLTGEDFRGVFTKGTIKEARAKSKAWPFWRDICNGSTKMEQLGIQIRKMLADREPAPGANDVVSDKKMLVYSDSPFVAHLAFLWITNTFDIPVQMVDRGMSAANRVAAIEPFVTVSLDRLRRECYHPTEPPSPQVLVTTVGIIAEGLNLARANYLVLLGPLGTVAKQLQVGCRINREGGFFTPHLTLLLDPDNKAEMVVRRRQLNRAAIETEVWGHTK</sequence>
<reference evidence="6" key="2">
    <citation type="submission" date="2023-06" db="EMBL/GenBank/DDBJ databases">
        <authorList>
            <consortium name="Lawrence Berkeley National Laboratory"/>
            <person name="Haridas S."/>
            <person name="Hensen N."/>
            <person name="Bonometti L."/>
            <person name="Westerberg I."/>
            <person name="Brannstrom I.O."/>
            <person name="Guillou S."/>
            <person name="Cros-Aarteil S."/>
            <person name="Calhoun S."/>
            <person name="Kuo A."/>
            <person name="Mondo S."/>
            <person name="Pangilinan J."/>
            <person name="Riley R."/>
            <person name="Labutti K."/>
            <person name="Andreopoulos B."/>
            <person name="Lipzen A."/>
            <person name="Chen C."/>
            <person name="Yanf M."/>
            <person name="Daum C."/>
            <person name="Ng V."/>
            <person name="Clum A."/>
            <person name="Steindorff A."/>
            <person name="Ohm R."/>
            <person name="Martin F."/>
            <person name="Silar P."/>
            <person name="Natvig D."/>
            <person name="Lalanne C."/>
            <person name="Gautier V."/>
            <person name="Ament-Velasquez S.L."/>
            <person name="Kruys A."/>
            <person name="Hutchinson M.I."/>
            <person name="Powell A.J."/>
            <person name="Barry K."/>
            <person name="Miller A.N."/>
            <person name="Grigoriev I.V."/>
            <person name="Debuchy R."/>
            <person name="Gladieux P."/>
            <person name="Thoren M.H."/>
            <person name="Johannesson H."/>
        </authorList>
    </citation>
    <scope>NUCLEOTIDE SEQUENCE</scope>
    <source>
        <strain evidence="6">CBS 168.71</strain>
    </source>
</reference>
<name>A0AAE0H5Z1_9PEZI</name>
<dbReference type="EMBL" id="JAUEPN010000012">
    <property type="protein sequence ID" value="KAK3290563.1"/>
    <property type="molecule type" value="Genomic_DNA"/>
</dbReference>
<organism evidence="6 7">
    <name type="scientific">Chaetomium fimeti</name>
    <dbReference type="NCBI Taxonomy" id="1854472"/>
    <lineage>
        <taxon>Eukaryota</taxon>
        <taxon>Fungi</taxon>
        <taxon>Dikarya</taxon>
        <taxon>Ascomycota</taxon>
        <taxon>Pezizomycotina</taxon>
        <taxon>Sordariomycetes</taxon>
        <taxon>Sordariomycetidae</taxon>
        <taxon>Sordariales</taxon>
        <taxon>Chaetomiaceae</taxon>
        <taxon>Chaetomium</taxon>
    </lineage>
</organism>